<dbReference type="Proteomes" id="UP000823863">
    <property type="component" value="Unassembled WGS sequence"/>
</dbReference>
<gene>
    <name evidence="1" type="ORF">H9931_02915</name>
</gene>
<evidence type="ECO:0000313" key="1">
    <source>
        <dbReference type="EMBL" id="HJC65660.1"/>
    </source>
</evidence>
<dbReference type="EMBL" id="DWWB01000012">
    <property type="protein sequence ID" value="HJC65660.1"/>
    <property type="molecule type" value="Genomic_DNA"/>
</dbReference>
<name>A0A9D2PT94_9FIRM</name>
<comment type="caution">
    <text evidence="1">The sequence shown here is derived from an EMBL/GenBank/DDBJ whole genome shotgun (WGS) entry which is preliminary data.</text>
</comment>
<dbReference type="InterPro" id="IPR045865">
    <property type="entry name" value="ACT-like_dom_sf"/>
</dbReference>
<dbReference type="InterPro" id="IPR027271">
    <property type="entry name" value="Acetolactate_synth/TF_NikR_C"/>
</dbReference>
<dbReference type="Gene3D" id="3.30.70.1150">
    <property type="entry name" value="ACT-like. Chain A, domain 2"/>
    <property type="match status" value="1"/>
</dbReference>
<dbReference type="SUPFAM" id="SSF55021">
    <property type="entry name" value="ACT-like"/>
    <property type="match status" value="1"/>
</dbReference>
<reference evidence="1" key="1">
    <citation type="journal article" date="2021" name="PeerJ">
        <title>Extensive microbial diversity within the chicken gut microbiome revealed by metagenomics and culture.</title>
        <authorList>
            <person name="Gilroy R."/>
            <person name="Ravi A."/>
            <person name="Getino M."/>
            <person name="Pursley I."/>
            <person name="Horton D.L."/>
            <person name="Alikhan N.F."/>
            <person name="Baker D."/>
            <person name="Gharbi K."/>
            <person name="Hall N."/>
            <person name="Watson M."/>
            <person name="Adriaenssens E.M."/>
            <person name="Foster-Nyarko E."/>
            <person name="Jarju S."/>
            <person name="Secka A."/>
            <person name="Antonio M."/>
            <person name="Oren A."/>
            <person name="Chaudhuri R.R."/>
            <person name="La Ragione R."/>
            <person name="Hildebrand F."/>
            <person name="Pallen M.J."/>
        </authorList>
    </citation>
    <scope>NUCLEOTIDE SEQUENCE</scope>
    <source>
        <strain evidence="1">CHK198-12963</strain>
    </source>
</reference>
<reference evidence="1" key="2">
    <citation type="submission" date="2021-04" db="EMBL/GenBank/DDBJ databases">
        <authorList>
            <person name="Gilroy R."/>
        </authorList>
    </citation>
    <scope>NUCLEOTIDE SEQUENCE</scope>
    <source>
        <strain evidence="1">CHK198-12963</strain>
    </source>
</reference>
<organism evidence="1 2">
    <name type="scientific">Candidatus Enterocloster excrementigallinarum</name>
    <dbReference type="NCBI Taxonomy" id="2838558"/>
    <lineage>
        <taxon>Bacteria</taxon>
        <taxon>Bacillati</taxon>
        <taxon>Bacillota</taxon>
        <taxon>Clostridia</taxon>
        <taxon>Lachnospirales</taxon>
        <taxon>Lachnospiraceae</taxon>
        <taxon>Enterocloster</taxon>
    </lineage>
</organism>
<dbReference type="AlphaFoldDB" id="A0A9D2PT94"/>
<dbReference type="NCBIfam" id="TIGR03959">
    <property type="entry name" value="hyd_TM1266"/>
    <property type="match status" value="1"/>
</dbReference>
<evidence type="ECO:0000313" key="2">
    <source>
        <dbReference type="Proteomes" id="UP000823863"/>
    </source>
</evidence>
<protein>
    <submittedName>
        <fullName evidence="1">Iron-only hydrogenase system regulator</fullName>
    </submittedName>
</protein>
<proteinExistence type="predicted"/>
<sequence length="87" mass="9239">METRIAVIGIIVEDKDKADQVNALLHQYGKFIIGRMGLPYEKKQVNIISVVLDAPSDIISALSGKLGKLPGVSSKALYTKAGEGAQG</sequence>
<accession>A0A9D2PT94</accession>
<dbReference type="InterPro" id="IPR023860">
    <property type="entry name" value="FeFe-hyd_TM1266"/>
</dbReference>
<dbReference type="Pfam" id="PF21699">
    <property type="entry name" value="TM1266-like"/>
    <property type="match status" value="1"/>
</dbReference>